<gene>
    <name evidence="2" type="ORF">AABB28_00690</name>
</gene>
<name>A0AAN0M762_9RHOB</name>
<dbReference type="AlphaFoldDB" id="A0AAN0M762"/>
<organism evidence="2 3">
    <name type="scientific">Yoonia algicola</name>
    <dbReference type="NCBI Taxonomy" id="3137368"/>
    <lineage>
        <taxon>Bacteria</taxon>
        <taxon>Pseudomonadati</taxon>
        <taxon>Pseudomonadota</taxon>
        <taxon>Alphaproteobacteria</taxon>
        <taxon>Rhodobacterales</taxon>
        <taxon>Paracoccaceae</taxon>
        <taxon>Yoonia</taxon>
    </lineage>
</organism>
<protein>
    <submittedName>
        <fullName evidence="2">Uncharacterized protein</fullName>
    </submittedName>
</protein>
<dbReference type="RefSeq" id="WP_342070252.1">
    <property type="nucleotide sequence ID" value="NZ_CP151762.1"/>
</dbReference>
<evidence type="ECO:0000313" key="3">
    <source>
        <dbReference type="Proteomes" id="UP001451782"/>
    </source>
</evidence>
<sequence length="142" mass="16288">MSLSILLLFVSVVAIWLFGHRLVRRRFAQLNIGLADRYNSTFAAPTHDETEQSLMVLCVDLMRRATCEVPFDQLTAHEKKMVLHAHGVEMLPSWMSRYASYGLAKAGRVLIGKLRDIKSSRPDRPKQHFGAIKRQQQLRSRV</sequence>
<dbReference type="Proteomes" id="UP001451782">
    <property type="component" value="Chromosome"/>
</dbReference>
<dbReference type="KEGG" id="yag:AABB28_00690"/>
<accession>A0AAN0M762</accession>
<dbReference type="EMBL" id="CP151762">
    <property type="protein sequence ID" value="WZU63877.1"/>
    <property type="molecule type" value="Genomic_DNA"/>
</dbReference>
<feature type="region of interest" description="Disordered" evidence="1">
    <location>
        <begin position="121"/>
        <end position="142"/>
    </location>
</feature>
<evidence type="ECO:0000313" key="2">
    <source>
        <dbReference type="EMBL" id="WZU63877.1"/>
    </source>
</evidence>
<proteinExistence type="predicted"/>
<keyword evidence="3" id="KW-1185">Reference proteome</keyword>
<reference evidence="2 3" key="1">
    <citation type="submission" date="2024-04" db="EMBL/GenBank/DDBJ databases">
        <title>Phylogenomic analyses of a clade within the roseobacter group suggest taxonomic reassignments of species of the genera Aestuariivita, Citreicella, Loktanella, Nautella, Pelagibaca, Ruegeria, Thalassobius, Thiobacimonas and Tropicibacter, and the proposal o.</title>
        <authorList>
            <person name="Jeon C.O."/>
        </authorList>
    </citation>
    <scope>NUCLEOTIDE SEQUENCE [LARGE SCALE GENOMIC DNA]</scope>
    <source>
        <strain evidence="2 3">G8-12</strain>
    </source>
</reference>
<evidence type="ECO:0000256" key="1">
    <source>
        <dbReference type="SAM" id="MobiDB-lite"/>
    </source>
</evidence>